<protein>
    <submittedName>
        <fullName evidence="1">Uncharacterized protein</fullName>
    </submittedName>
</protein>
<gene>
    <name evidence="1" type="ORF">GCM10022254_21780</name>
</gene>
<dbReference type="Proteomes" id="UP001501710">
    <property type="component" value="Unassembled WGS sequence"/>
</dbReference>
<comment type="caution">
    <text evidence="1">The sequence shown here is derived from an EMBL/GenBank/DDBJ whole genome shotgun (WGS) entry which is preliminary data.</text>
</comment>
<accession>A0ABP8BXC3</accession>
<proteinExistence type="predicted"/>
<evidence type="ECO:0000313" key="2">
    <source>
        <dbReference type="Proteomes" id="UP001501710"/>
    </source>
</evidence>
<keyword evidence="2" id="KW-1185">Reference proteome</keyword>
<dbReference type="EMBL" id="BAABAS010000005">
    <property type="protein sequence ID" value="GAA4229415.1"/>
    <property type="molecule type" value="Genomic_DNA"/>
</dbReference>
<sequence>MGKTRPLTVRTERRILQLRTHLGRSTAVRYLDTLSAALKPLGYRPIRLYRPEEFPMPVILPALWEPSLWVYVSGPHSHVGAVLNARVVQHHMWAYHEAQRGRFGYLSPCGDVKAAAERIDSVLKRRMYPGNAW</sequence>
<organism evidence="1 2">
    <name type="scientific">Actinomadura meridiana</name>
    <dbReference type="NCBI Taxonomy" id="559626"/>
    <lineage>
        <taxon>Bacteria</taxon>
        <taxon>Bacillati</taxon>
        <taxon>Actinomycetota</taxon>
        <taxon>Actinomycetes</taxon>
        <taxon>Streptosporangiales</taxon>
        <taxon>Thermomonosporaceae</taxon>
        <taxon>Actinomadura</taxon>
    </lineage>
</organism>
<evidence type="ECO:0000313" key="1">
    <source>
        <dbReference type="EMBL" id="GAA4229415.1"/>
    </source>
</evidence>
<reference evidence="2" key="1">
    <citation type="journal article" date="2019" name="Int. J. Syst. Evol. Microbiol.">
        <title>The Global Catalogue of Microorganisms (GCM) 10K type strain sequencing project: providing services to taxonomists for standard genome sequencing and annotation.</title>
        <authorList>
            <consortium name="The Broad Institute Genomics Platform"/>
            <consortium name="The Broad Institute Genome Sequencing Center for Infectious Disease"/>
            <person name="Wu L."/>
            <person name="Ma J."/>
        </authorList>
    </citation>
    <scope>NUCLEOTIDE SEQUENCE [LARGE SCALE GENOMIC DNA]</scope>
    <source>
        <strain evidence="2">JCM 17440</strain>
    </source>
</reference>
<name>A0ABP8BXC3_9ACTN</name>